<sequence>MGGCADPARYSVHEHGASMGASSSYSLQPRARHLHAPFAGDHQPTCRLGTTCRWTRSRPAAARGLDLQ</sequence>
<accession>A0A8R7PQH7</accession>
<organism evidence="1 2">
    <name type="scientific">Triticum urartu</name>
    <name type="common">Red wild einkorn</name>
    <name type="synonym">Crithodium urartu</name>
    <dbReference type="NCBI Taxonomy" id="4572"/>
    <lineage>
        <taxon>Eukaryota</taxon>
        <taxon>Viridiplantae</taxon>
        <taxon>Streptophyta</taxon>
        <taxon>Embryophyta</taxon>
        <taxon>Tracheophyta</taxon>
        <taxon>Spermatophyta</taxon>
        <taxon>Magnoliopsida</taxon>
        <taxon>Liliopsida</taxon>
        <taxon>Poales</taxon>
        <taxon>Poaceae</taxon>
        <taxon>BOP clade</taxon>
        <taxon>Pooideae</taxon>
        <taxon>Triticodae</taxon>
        <taxon>Triticeae</taxon>
        <taxon>Triticinae</taxon>
        <taxon>Triticum</taxon>
    </lineage>
</organism>
<reference evidence="1" key="3">
    <citation type="submission" date="2022-06" db="UniProtKB">
        <authorList>
            <consortium name="EnsemblPlants"/>
        </authorList>
    </citation>
    <scope>IDENTIFICATION</scope>
</reference>
<dbReference type="AlphaFoldDB" id="A0A8R7PQH7"/>
<evidence type="ECO:0000313" key="1">
    <source>
        <dbReference type="EnsemblPlants" id="TuG1812G0300002008.01.T01"/>
    </source>
</evidence>
<reference evidence="2" key="1">
    <citation type="journal article" date="2013" name="Nature">
        <title>Draft genome of the wheat A-genome progenitor Triticum urartu.</title>
        <authorList>
            <person name="Ling H.Q."/>
            <person name="Zhao S."/>
            <person name="Liu D."/>
            <person name="Wang J."/>
            <person name="Sun H."/>
            <person name="Zhang C."/>
            <person name="Fan H."/>
            <person name="Li D."/>
            <person name="Dong L."/>
            <person name="Tao Y."/>
            <person name="Gao C."/>
            <person name="Wu H."/>
            <person name="Li Y."/>
            <person name="Cui Y."/>
            <person name="Guo X."/>
            <person name="Zheng S."/>
            <person name="Wang B."/>
            <person name="Yu K."/>
            <person name="Liang Q."/>
            <person name="Yang W."/>
            <person name="Lou X."/>
            <person name="Chen J."/>
            <person name="Feng M."/>
            <person name="Jian J."/>
            <person name="Zhang X."/>
            <person name="Luo G."/>
            <person name="Jiang Y."/>
            <person name="Liu J."/>
            <person name="Wang Z."/>
            <person name="Sha Y."/>
            <person name="Zhang B."/>
            <person name="Wu H."/>
            <person name="Tang D."/>
            <person name="Shen Q."/>
            <person name="Xue P."/>
            <person name="Zou S."/>
            <person name="Wang X."/>
            <person name="Liu X."/>
            <person name="Wang F."/>
            <person name="Yang Y."/>
            <person name="An X."/>
            <person name="Dong Z."/>
            <person name="Zhang K."/>
            <person name="Zhang X."/>
            <person name="Luo M.C."/>
            <person name="Dvorak J."/>
            <person name="Tong Y."/>
            <person name="Wang J."/>
            <person name="Yang H."/>
            <person name="Li Z."/>
            <person name="Wang D."/>
            <person name="Zhang A."/>
            <person name="Wang J."/>
        </authorList>
    </citation>
    <scope>NUCLEOTIDE SEQUENCE</scope>
    <source>
        <strain evidence="2">cv. G1812</strain>
    </source>
</reference>
<dbReference type="EnsemblPlants" id="TuG1812G0300002008.01.T01">
    <property type="protein sequence ID" value="TuG1812G0300002008.01.T01"/>
    <property type="gene ID" value="TuG1812G0300002008.01"/>
</dbReference>
<keyword evidence="2" id="KW-1185">Reference proteome</keyword>
<evidence type="ECO:0000313" key="2">
    <source>
        <dbReference type="Proteomes" id="UP000015106"/>
    </source>
</evidence>
<proteinExistence type="predicted"/>
<name>A0A8R7PQH7_TRIUA</name>
<dbReference type="Proteomes" id="UP000015106">
    <property type="component" value="Chromosome 3"/>
</dbReference>
<reference evidence="1" key="2">
    <citation type="submission" date="2018-03" db="EMBL/GenBank/DDBJ databases">
        <title>The Triticum urartu genome reveals the dynamic nature of wheat genome evolution.</title>
        <authorList>
            <person name="Ling H."/>
            <person name="Ma B."/>
            <person name="Shi X."/>
            <person name="Liu H."/>
            <person name="Dong L."/>
            <person name="Sun H."/>
            <person name="Cao Y."/>
            <person name="Gao Q."/>
            <person name="Zheng S."/>
            <person name="Li Y."/>
            <person name="Yu Y."/>
            <person name="Du H."/>
            <person name="Qi M."/>
            <person name="Li Y."/>
            <person name="Yu H."/>
            <person name="Cui Y."/>
            <person name="Wang N."/>
            <person name="Chen C."/>
            <person name="Wu H."/>
            <person name="Zhao Y."/>
            <person name="Zhang J."/>
            <person name="Li Y."/>
            <person name="Zhou W."/>
            <person name="Zhang B."/>
            <person name="Hu W."/>
            <person name="Eijk M."/>
            <person name="Tang J."/>
            <person name="Witsenboer H."/>
            <person name="Zhao S."/>
            <person name="Li Z."/>
            <person name="Zhang A."/>
            <person name="Wang D."/>
            <person name="Liang C."/>
        </authorList>
    </citation>
    <scope>NUCLEOTIDE SEQUENCE [LARGE SCALE GENOMIC DNA]</scope>
    <source>
        <strain evidence="1">cv. G1812</strain>
    </source>
</reference>
<protein>
    <submittedName>
        <fullName evidence="1">Uncharacterized protein</fullName>
    </submittedName>
</protein>
<dbReference type="Gramene" id="TuG1812G0300002008.01.T01">
    <property type="protein sequence ID" value="TuG1812G0300002008.01.T01"/>
    <property type="gene ID" value="TuG1812G0300002008.01"/>
</dbReference>